<dbReference type="OrthoDB" id="7868545at2"/>
<dbReference type="PATRIC" id="fig|60890.4.peg.538"/>
<name>A0A1B0ZN14_9RHOB</name>
<keyword evidence="2" id="KW-1185">Reference proteome</keyword>
<evidence type="ECO:0000313" key="2">
    <source>
        <dbReference type="Proteomes" id="UP000092565"/>
    </source>
</evidence>
<accession>A0A1B0ZN14</accession>
<dbReference type="AlphaFoldDB" id="A0A1B0ZN14"/>
<proteinExistence type="predicted"/>
<evidence type="ECO:0000313" key="1">
    <source>
        <dbReference type="EMBL" id="ANP35484.1"/>
    </source>
</evidence>
<dbReference type="EMBL" id="CP015124">
    <property type="protein sequence ID" value="ANP35484.1"/>
    <property type="molecule type" value="Genomic_DNA"/>
</dbReference>
<reference evidence="1 2" key="1">
    <citation type="submission" date="2016-04" db="EMBL/GenBank/DDBJ databases">
        <authorList>
            <person name="Evans L.H."/>
            <person name="Alamgir A."/>
            <person name="Owens N."/>
            <person name="Weber N.D."/>
            <person name="Virtaneva K."/>
            <person name="Barbian K."/>
            <person name="Babar A."/>
            <person name="Rosenke K."/>
        </authorList>
    </citation>
    <scope>NUCLEOTIDE SEQUENCE [LARGE SCALE GENOMIC DNA]</scope>
    <source>
        <strain evidence="1 2">JL2886</strain>
    </source>
</reference>
<dbReference type="Proteomes" id="UP000092565">
    <property type="component" value="Chromosome"/>
</dbReference>
<protein>
    <submittedName>
        <fullName evidence="1">Uncharacterized protein</fullName>
    </submittedName>
</protein>
<sequence length="135" mass="14507">MIGYVLWSDVAVGKAIIWCEDQGDLAYYSRHRDASQTAVCKGDWVQFDLTEKGNMRLAANAVILDDVGYPDLSEMLVEAAPLPKAASTAVTGDHQVRATGAGRSFEASGGVEVVTEGNVIPFPAFSKWHTAARYG</sequence>
<gene>
    <name evidence="1" type="ORF">JL2886_00553</name>
</gene>
<organism evidence="1 2">
    <name type="scientific">Phaeobacter gallaeciensis</name>
    <dbReference type="NCBI Taxonomy" id="60890"/>
    <lineage>
        <taxon>Bacteria</taxon>
        <taxon>Pseudomonadati</taxon>
        <taxon>Pseudomonadota</taxon>
        <taxon>Alphaproteobacteria</taxon>
        <taxon>Rhodobacterales</taxon>
        <taxon>Roseobacteraceae</taxon>
        <taxon>Phaeobacter</taxon>
    </lineage>
</organism>
<dbReference type="RefSeq" id="WP_065270605.1">
    <property type="nucleotide sequence ID" value="NZ_CP015124.1"/>
</dbReference>